<dbReference type="InterPro" id="IPR052514">
    <property type="entry name" value="SAM-dependent_MTase"/>
</dbReference>
<dbReference type="PANTHER" id="PTHR34203:SF13">
    <property type="entry name" value="EXPRESSED PROTEIN"/>
    <property type="match status" value="1"/>
</dbReference>
<dbReference type="PROSITE" id="PS51257">
    <property type="entry name" value="PROKAR_LIPOPROTEIN"/>
    <property type="match status" value="1"/>
</dbReference>
<dbReference type="EMBL" id="HBEC01041170">
    <property type="protein sequence ID" value="CAD8307500.1"/>
    <property type="molecule type" value="Transcribed_RNA"/>
</dbReference>
<name>A0A7R9VX54_9CHLO</name>
<dbReference type="Gene3D" id="3.40.50.150">
    <property type="entry name" value="Vaccinia Virus protein VP39"/>
    <property type="match status" value="1"/>
</dbReference>
<dbReference type="InterPro" id="IPR029063">
    <property type="entry name" value="SAM-dependent_MTases_sf"/>
</dbReference>
<proteinExistence type="predicted"/>
<dbReference type="AlphaFoldDB" id="A0A7R9VX54"/>
<dbReference type="NCBIfam" id="TIGR01444">
    <property type="entry name" value="fkbM_fam"/>
    <property type="match status" value="1"/>
</dbReference>
<evidence type="ECO:0000259" key="1">
    <source>
        <dbReference type="Pfam" id="PF05050"/>
    </source>
</evidence>
<protein>
    <recommendedName>
        <fullName evidence="1">Methyltransferase FkbM domain-containing protein</fullName>
    </recommendedName>
</protein>
<dbReference type="PANTHER" id="PTHR34203">
    <property type="entry name" value="METHYLTRANSFERASE, FKBM FAMILY PROTEIN"/>
    <property type="match status" value="1"/>
</dbReference>
<reference evidence="2" key="1">
    <citation type="submission" date="2021-01" db="EMBL/GenBank/DDBJ databases">
        <authorList>
            <person name="Corre E."/>
            <person name="Pelletier E."/>
            <person name="Niang G."/>
            <person name="Scheremetjew M."/>
            <person name="Finn R."/>
            <person name="Kale V."/>
            <person name="Holt S."/>
            <person name="Cochrane G."/>
            <person name="Meng A."/>
            <person name="Brown T."/>
            <person name="Cohen L."/>
        </authorList>
    </citation>
    <scope>NUCLEOTIDE SEQUENCE</scope>
    <source>
        <strain evidence="2">CCMP219</strain>
    </source>
</reference>
<sequence>MKSVKVSGGKSSGGLWRAACVVALTATACLATGFMAGKVYMDGVNGNSSSSMPALTTGLAASSSTIPGPVCFNTCTRARDGVCDEGRYNVSGPLSMMTEATAHQAYCDLGTDCEDCGAWEPTAAPSWHEEKREGPVALLQSRGVEIRVKSTVFELDSKPAFFFAYTDPAKDLDVSANMENRRAVEYGITHVFYRIFKDGCVKADGSRSLFLDVGSNFGWFTVLAARMGCRVIAYEPVPQFRAFLEYNVHLNGLEHLVEVRKNVVSHEHGVDMTMVVPSGGIWGTAGINGDNIDRAASKNVEEIKVASVSLDKTVSQPALLMKVDVEGWEWSVMQGAEKLLRNRAVENIIMEYSPGVPERHFNFLHMKLTVEMLMALIKHGFRIGHIGDMNKHEGSDWDSQLGSLEEVTLGNLVYDRHDVDLWEKDTLGCPLDESLLMFQGWGRFGCGRSLPEDVSPFSLRSMIGHNTNLWASTSDHLLPLGGTVGIIDLGQDLKNDFFVPDSQPAGMGSRICKDLPAMVQVRHRCHCSHEECQAEEAAVAAVSAAGRMAANYQLPSPEKDPRSVKMTCKCVGAECTC</sequence>
<evidence type="ECO:0000313" key="2">
    <source>
        <dbReference type="EMBL" id="CAD8307500.1"/>
    </source>
</evidence>
<accession>A0A7R9VX54</accession>
<dbReference type="InterPro" id="IPR006342">
    <property type="entry name" value="FkbM_mtfrase"/>
</dbReference>
<dbReference type="SUPFAM" id="SSF53335">
    <property type="entry name" value="S-adenosyl-L-methionine-dependent methyltransferases"/>
    <property type="match status" value="1"/>
</dbReference>
<organism evidence="2">
    <name type="scientific">Chlamydomonas euryale</name>
    <dbReference type="NCBI Taxonomy" id="1486919"/>
    <lineage>
        <taxon>Eukaryota</taxon>
        <taxon>Viridiplantae</taxon>
        <taxon>Chlorophyta</taxon>
        <taxon>core chlorophytes</taxon>
        <taxon>Chlorophyceae</taxon>
        <taxon>CS clade</taxon>
        <taxon>Chlamydomonadales</taxon>
        <taxon>Chlamydomonadaceae</taxon>
        <taxon>Chlamydomonas</taxon>
    </lineage>
</organism>
<dbReference type="Pfam" id="PF05050">
    <property type="entry name" value="Methyltransf_21"/>
    <property type="match status" value="1"/>
</dbReference>
<gene>
    <name evidence="2" type="ORF">CEUR00632_LOCUS19150</name>
</gene>
<feature type="domain" description="Methyltransferase FkbM" evidence="1">
    <location>
        <begin position="212"/>
        <end position="383"/>
    </location>
</feature>